<evidence type="ECO:0000313" key="1">
    <source>
        <dbReference type="EMBL" id="ORM74231.1"/>
    </source>
</evidence>
<dbReference type="STRING" id="1076551.HA48_04865"/>
<keyword evidence="2" id="KW-1185">Reference proteome</keyword>
<dbReference type="AlphaFoldDB" id="A0A1X1DCL0"/>
<organism evidence="1 2">
    <name type="scientific">Pantoea wallisii</name>
    <dbReference type="NCBI Taxonomy" id="1076551"/>
    <lineage>
        <taxon>Bacteria</taxon>
        <taxon>Pseudomonadati</taxon>
        <taxon>Pseudomonadota</taxon>
        <taxon>Gammaproteobacteria</taxon>
        <taxon>Enterobacterales</taxon>
        <taxon>Erwiniaceae</taxon>
        <taxon>Pantoea</taxon>
    </lineage>
</organism>
<protein>
    <submittedName>
        <fullName evidence="1">Uncharacterized protein</fullName>
    </submittedName>
</protein>
<comment type="caution">
    <text evidence="1">The sequence shown here is derived from an EMBL/GenBank/DDBJ whole genome shotgun (WGS) entry which is preliminary data.</text>
</comment>
<gene>
    <name evidence="1" type="ORF">HA48_04865</name>
</gene>
<reference evidence="1 2" key="1">
    <citation type="journal article" date="2017" name="Antonie Van Leeuwenhoek">
        <title>Phylogenomic resolution of the bacterial genus Pantoea and its relationship with Erwinia and Tatumella.</title>
        <authorList>
            <person name="Palmer M."/>
            <person name="Steenkamp E.T."/>
            <person name="Coetzee M.P."/>
            <person name="Chan W.Y."/>
            <person name="van Zyl E."/>
            <person name="De Maayer P."/>
            <person name="Coutinho T.A."/>
            <person name="Blom J."/>
            <person name="Smits T.H."/>
            <person name="Duffy B."/>
            <person name="Venter S.N."/>
        </authorList>
    </citation>
    <scope>NUCLEOTIDE SEQUENCE [LARGE SCALE GENOMIC DNA]</scope>
    <source>
        <strain evidence="1 2">LMG 26277</strain>
    </source>
</reference>
<evidence type="ECO:0000313" key="2">
    <source>
        <dbReference type="Proteomes" id="UP000193104"/>
    </source>
</evidence>
<name>A0A1X1DCL0_9GAMM</name>
<accession>A0A1X1DCL0</accession>
<dbReference type="EMBL" id="MLFS01000009">
    <property type="protein sequence ID" value="ORM74231.1"/>
    <property type="molecule type" value="Genomic_DNA"/>
</dbReference>
<proteinExistence type="predicted"/>
<dbReference type="Proteomes" id="UP000193104">
    <property type="component" value="Unassembled WGS sequence"/>
</dbReference>
<sequence>MLSARSQVRIKTPLFCLCCRAAIHGDRPKHHDPQKKRASIATGPSKRNLFMILVIARVAGAGQFSRKVQNFASTIHLIWHKNFLSKDRK</sequence>